<sequence>MNRIKIATMKIPYHPPIDSVHFTKVLHALSEPNRVKIIRCLDESIENNCTAYSLELKMPKSTISHHIKVLREAGLIKARIEGKEHIYSLRREEIDQKFPGLLQTVTEIKEEDI</sequence>
<dbReference type="InterPro" id="IPR001845">
    <property type="entry name" value="HTH_ArsR_DNA-bd_dom"/>
</dbReference>
<evidence type="ECO:0000256" key="3">
    <source>
        <dbReference type="ARBA" id="ARBA00023163"/>
    </source>
</evidence>
<dbReference type="PANTHER" id="PTHR33154">
    <property type="entry name" value="TRANSCRIPTIONAL REGULATOR, ARSR FAMILY"/>
    <property type="match status" value="1"/>
</dbReference>
<dbReference type="PANTHER" id="PTHR33154:SF12">
    <property type="entry name" value="TRANSCRIPTIONAL REGULATORY PROTEIN"/>
    <property type="match status" value="1"/>
</dbReference>
<gene>
    <name evidence="5" type="ORF">ACFFGV_15340</name>
</gene>
<keyword evidence="6" id="KW-1185">Reference proteome</keyword>
<dbReference type="Pfam" id="PF01022">
    <property type="entry name" value="HTH_5"/>
    <property type="match status" value="1"/>
</dbReference>
<dbReference type="EMBL" id="JBHLTP010000012">
    <property type="protein sequence ID" value="MFC0524952.1"/>
    <property type="molecule type" value="Genomic_DNA"/>
</dbReference>
<proteinExistence type="predicted"/>
<evidence type="ECO:0000313" key="6">
    <source>
        <dbReference type="Proteomes" id="UP001589836"/>
    </source>
</evidence>
<dbReference type="InterPro" id="IPR036388">
    <property type="entry name" value="WH-like_DNA-bd_sf"/>
</dbReference>
<evidence type="ECO:0000313" key="5">
    <source>
        <dbReference type="EMBL" id="MFC0524952.1"/>
    </source>
</evidence>
<dbReference type="NCBIfam" id="NF033788">
    <property type="entry name" value="HTH_metalloreg"/>
    <property type="match status" value="1"/>
</dbReference>
<keyword evidence="1" id="KW-0805">Transcription regulation</keyword>
<evidence type="ECO:0000256" key="1">
    <source>
        <dbReference type="ARBA" id="ARBA00023015"/>
    </source>
</evidence>
<dbReference type="Gene3D" id="1.10.10.10">
    <property type="entry name" value="Winged helix-like DNA-binding domain superfamily/Winged helix DNA-binding domain"/>
    <property type="match status" value="1"/>
</dbReference>
<dbReference type="CDD" id="cd00090">
    <property type="entry name" value="HTH_ARSR"/>
    <property type="match status" value="1"/>
</dbReference>
<dbReference type="PRINTS" id="PR00778">
    <property type="entry name" value="HTHARSR"/>
</dbReference>
<dbReference type="PROSITE" id="PS50987">
    <property type="entry name" value="HTH_ARSR_2"/>
    <property type="match status" value="1"/>
</dbReference>
<organism evidence="5 6">
    <name type="scientific">Pontibacillus salicampi</name>
    <dbReference type="NCBI Taxonomy" id="1449801"/>
    <lineage>
        <taxon>Bacteria</taxon>
        <taxon>Bacillati</taxon>
        <taxon>Bacillota</taxon>
        <taxon>Bacilli</taxon>
        <taxon>Bacillales</taxon>
        <taxon>Bacillaceae</taxon>
        <taxon>Pontibacillus</taxon>
    </lineage>
</organism>
<keyword evidence="2" id="KW-0238">DNA-binding</keyword>
<accession>A0ABV6LRB0</accession>
<comment type="caution">
    <text evidence="5">The sequence shown here is derived from an EMBL/GenBank/DDBJ whole genome shotgun (WGS) entry which is preliminary data.</text>
</comment>
<evidence type="ECO:0000259" key="4">
    <source>
        <dbReference type="PROSITE" id="PS50987"/>
    </source>
</evidence>
<keyword evidence="3" id="KW-0804">Transcription</keyword>
<dbReference type="Proteomes" id="UP001589836">
    <property type="component" value="Unassembled WGS sequence"/>
</dbReference>
<dbReference type="SUPFAM" id="SSF46785">
    <property type="entry name" value="Winged helix' DNA-binding domain"/>
    <property type="match status" value="1"/>
</dbReference>
<feature type="domain" description="HTH arsR-type" evidence="4">
    <location>
        <begin position="14"/>
        <end position="109"/>
    </location>
</feature>
<reference evidence="5 6" key="1">
    <citation type="submission" date="2024-09" db="EMBL/GenBank/DDBJ databases">
        <authorList>
            <person name="Sun Q."/>
            <person name="Mori K."/>
        </authorList>
    </citation>
    <scope>NUCLEOTIDE SEQUENCE [LARGE SCALE GENOMIC DNA]</scope>
    <source>
        <strain evidence="5 6">NCAIM B.02529</strain>
    </source>
</reference>
<name>A0ABV6LRB0_9BACI</name>
<dbReference type="InterPro" id="IPR011991">
    <property type="entry name" value="ArsR-like_HTH"/>
</dbReference>
<dbReference type="SMART" id="SM00418">
    <property type="entry name" value="HTH_ARSR"/>
    <property type="match status" value="1"/>
</dbReference>
<evidence type="ECO:0000256" key="2">
    <source>
        <dbReference type="ARBA" id="ARBA00023125"/>
    </source>
</evidence>
<protein>
    <submittedName>
        <fullName evidence="5">ArsR/SmtB family transcription factor</fullName>
    </submittedName>
</protein>
<dbReference type="InterPro" id="IPR036390">
    <property type="entry name" value="WH_DNA-bd_sf"/>
</dbReference>
<dbReference type="InterPro" id="IPR051081">
    <property type="entry name" value="HTH_MetalResp_TranReg"/>
</dbReference>